<evidence type="ECO:0000259" key="1">
    <source>
        <dbReference type="Pfam" id="PF13649"/>
    </source>
</evidence>
<dbReference type="GO" id="GO:0008168">
    <property type="term" value="F:methyltransferase activity"/>
    <property type="evidence" value="ECO:0007669"/>
    <property type="project" value="UniProtKB-KW"/>
</dbReference>
<keyword evidence="3" id="KW-0489">Methyltransferase</keyword>
<dbReference type="RefSeq" id="WP_341567305.1">
    <property type="nucleotide sequence ID" value="NZ_JBAKAR010000007.1"/>
</dbReference>
<evidence type="ECO:0000313" key="4">
    <source>
        <dbReference type="Proteomes" id="UP001379949"/>
    </source>
</evidence>
<comment type="caution">
    <text evidence="3">The sequence shown here is derived from an EMBL/GenBank/DDBJ whole genome shotgun (WGS) entry which is preliminary data.</text>
</comment>
<sequence length="287" mass="32325">MPTFEHLSCPIDKQPLSSQGRSLVCSNGHSFDIAKSGYINLLPVQNKRSKDPGDSKEMVSYRQSFLNLDHYFPIVKHIIDQWPSALIDSSPCRVLDAGCGEGYYLHHLAAEFVKHNVALQRVGLDISKWAVTAASKRDKDATWIVGSNASLPMPDDCLDVVLCLFGFPVFSEFARTLSDKGYLLLVESGADHLLELRQILYPSIHPYKATHSEGIEGFELISESSLHYPFRLDSQEEIQHLLCMTPHIHKASYDGKEAVKLLNTINLTAHVNFRWYQKTTKEDHNAT</sequence>
<dbReference type="Gene3D" id="3.40.50.150">
    <property type="entry name" value="Vaccinia Virus protein VP39"/>
    <property type="match status" value="1"/>
</dbReference>
<proteinExistence type="predicted"/>
<keyword evidence="4" id="KW-1185">Reference proteome</keyword>
<dbReference type="InterPro" id="IPR016718">
    <property type="entry name" value="rRNA_m1G-MeTrfase_A_prd"/>
</dbReference>
<dbReference type="InterPro" id="IPR029063">
    <property type="entry name" value="SAM-dependent_MTases_sf"/>
</dbReference>
<dbReference type="SUPFAM" id="SSF53335">
    <property type="entry name" value="S-adenosyl-L-methionine-dependent methyltransferases"/>
    <property type="match status" value="1"/>
</dbReference>
<dbReference type="Pfam" id="PF21302">
    <property type="entry name" value="Zn_ribbon_RlmA"/>
    <property type="match status" value="1"/>
</dbReference>
<dbReference type="EMBL" id="JBAKAR010000007">
    <property type="protein sequence ID" value="MEL0613568.1"/>
    <property type="molecule type" value="Genomic_DNA"/>
</dbReference>
<gene>
    <name evidence="3" type="ORF">V6242_10455</name>
</gene>
<organism evidence="3 4">
    <name type="scientific">Marinomonas arenicola</name>
    <dbReference type="NCBI Taxonomy" id="569601"/>
    <lineage>
        <taxon>Bacteria</taxon>
        <taxon>Pseudomonadati</taxon>
        <taxon>Pseudomonadota</taxon>
        <taxon>Gammaproteobacteria</taxon>
        <taxon>Oceanospirillales</taxon>
        <taxon>Oceanospirillaceae</taxon>
        <taxon>Marinomonas</taxon>
    </lineage>
</organism>
<keyword evidence="3" id="KW-0808">Transferase</keyword>
<dbReference type="CDD" id="cd02440">
    <property type="entry name" value="AdoMet_MTases"/>
    <property type="match status" value="1"/>
</dbReference>
<accession>A0ABU9G4Y4</accession>
<feature type="domain" description="23S rRNA (guanine(745)-N(1))-methyltransferase N-terminal" evidence="2">
    <location>
        <begin position="8"/>
        <end position="50"/>
    </location>
</feature>
<feature type="domain" description="Methyltransferase" evidence="1">
    <location>
        <begin position="94"/>
        <end position="172"/>
    </location>
</feature>
<dbReference type="InterPro" id="IPR048647">
    <property type="entry name" value="RlmA_N"/>
</dbReference>
<dbReference type="GO" id="GO:0032259">
    <property type="term" value="P:methylation"/>
    <property type="evidence" value="ECO:0007669"/>
    <property type="project" value="UniProtKB-KW"/>
</dbReference>
<evidence type="ECO:0000259" key="2">
    <source>
        <dbReference type="Pfam" id="PF21302"/>
    </source>
</evidence>
<evidence type="ECO:0000313" key="3">
    <source>
        <dbReference type="EMBL" id="MEL0613568.1"/>
    </source>
</evidence>
<dbReference type="Proteomes" id="UP001379949">
    <property type="component" value="Unassembled WGS sequence"/>
</dbReference>
<reference evidence="3 4" key="1">
    <citation type="submission" date="2024-02" db="EMBL/GenBank/DDBJ databases">
        <title>Bacteria isolated from the canopy kelp, Nereocystis luetkeana.</title>
        <authorList>
            <person name="Pfister C.A."/>
            <person name="Younker I.T."/>
            <person name="Light S.H."/>
        </authorList>
    </citation>
    <scope>NUCLEOTIDE SEQUENCE [LARGE SCALE GENOMIC DNA]</scope>
    <source>
        <strain evidence="3 4">TI.4.07</strain>
    </source>
</reference>
<dbReference type="InterPro" id="IPR041698">
    <property type="entry name" value="Methyltransf_25"/>
</dbReference>
<name>A0ABU9G4Y4_9GAMM</name>
<dbReference type="PIRSF" id="PIRSF018249">
    <property type="entry name" value="MyrA_prd"/>
    <property type="match status" value="1"/>
</dbReference>
<protein>
    <submittedName>
        <fullName evidence="3">Methyltransferase domain-containing protein</fullName>
    </submittedName>
</protein>
<dbReference type="Pfam" id="PF13649">
    <property type="entry name" value="Methyltransf_25"/>
    <property type="match status" value="1"/>
</dbReference>